<evidence type="ECO:0000256" key="5">
    <source>
        <dbReference type="ARBA" id="ARBA00012949"/>
    </source>
</evidence>
<reference evidence="25 26" key="1">
    <citation type="submission" date="2024-02" db="EMBL/GenBank/DDBJ databases">
        <title>Haloferula sargassicola NBRC 104335.</title>
        <authorList>
            <person name="Ichikawa N."/>
            <person name="Katano-Makiyama Y."/>
            <person name="Hidaka K."/>
        </authorList>
    </citation>
    <scope>NUCLEOTIDE SEQUENCE [LARGE SCALE GENOMIC DNA]</scope>
    <source>
        <strain evidence="25 26">NBRC 104335</strain>
    </source>
</reference>
<dbReference type="PANTHER" id="PTHR10422">
    <property type="entry name" value="CYTOCHROME C OXIDASE SUBUNIT 1"/>
    <property type="match status" value="1"/>
</dbReference>
<dbReference type="InterPro" id="IPR004677">
    <property type="entry name" value="Cyt_c_oxidase_cbb3_su1"/>
</dbReference>
<keyword evidence="6 20" id="KW-0813">Transport</keyword>
<evidence type="ECO:0000259" key="23">
    <source>
        <dbReference type="PROSITE" id="PS50855"/>
    </source>
</evidence>
<keyword evidence="7" id="KW-1003">Cell membrane</keyword>
<keyword evidence="12" id="KW-1278">Translocase</keyword>
<feature type="transmembrane region" description="Helical" evidence="22">
    <location>
        <begin position="396"/>
        <end position="417"/>
    </location>
</feature>
<dbReference type="InterPro" id="IPR000883">
    <property type="entry name" value="Cyt_C_Oxase_1"/>
</dbReference>
<dbReference type="Proteomes" id="UP001476282">
    <property type="component" value="Unassembled WGS sequence"/>
</dbReference>
<evidence type="ECO:0000256" key="12">
    <source>
        <dbReference type="ARBA" id="ARBA00022967"/>
    </source>
</evidence>
<dbReference type="InterPro" id="IPR036909">
    <property type="entry name" value="Cyt_c-like_dom_sf"/>
</dbReference>
<dbReference type="InterPro" id="IPR009056">
    <property type="entry name" value="Cyt_c-like_dom"/>
</dbReference>
<comment type="cofactor">
    <cofactor evidence="1">
        <name>heme b</name>
        <dbReference type="ChEBI" id="CHEBI:60344"/>
    </cofactor>
</comment>
<feature type="transmembrane region" description="Helical" evidence="22">
    <location>
        <begin position="221"/>
        <end position="243"/>
    </location>
</feature>
<keyword evidence="13 20" id="KW-0249">Electron transport</keyword>
<organism evidence="25 26">
    <name type="scientific">Haloferula sargassicola</name>
    <dbReference type="NCBI Taxonomy" id="490096"/>
    <lineage>
        <taxon>Bacteria</taxon>
        <taxon>Pseudomonadati</taxon>
        <taxon>Verrucomicrobiota</taxon>
        <taxon>Verrucomicrobiia</taxon>
        <taxon>Verrucomicrobiales</taxon>
        <taxon>Verrucomicrobiaceae</taxon>
        <taxon>Haloferula</taxon>
    </lineage>
</organism>
<comment type="similarity">
    <text evidence="20">Belongs to the heme-copper respiratory oxidase family.</text>
</comment>
<dbReference type="PROSITE" id="PS00077">
    <property type="entry name" value="COX1_CUB"/>
    <property type="match status" value="1"/>
</dbReference>
<feature type="transmembrane region" description="Helical" evidence="22">
    <location>
        <begin position="255"/>
        <end position="272"/>
    </location>
</feature>
<dbReference type="PROSITE" id="PS50855">
    <property type="entry name" value="COX1"/>
    <property type="match status" value="1"/>
</dbReference>
<keyword evidence="11 19" id="KW-0479">Metal-binding</keyword>
<feature type="transmembrane region" description="Helical" evidence="22">
    <location>
        <begin position="324"/>
        <end position="344"/>
    </location>
</feature>
<keyword evidence="9 20" id="KW-0679">Respiratory chain</keyword>
<evidence type="ECO:0000256" key="7">
    <source>
        <dbReference type="ARBA" id="ARBA00022475"/>
    </source>
</evidence>
<keyword evidence="17 22" id="KW-0472">Membrane</keyword>
<dbReference type="NCBIfam" id="TIGR00780">
    <property type="entry name" value="ccoN"/>
    <property type="match status" value="1"/>
</dbReference>
<dbReference type="NCBIfam" id="NF011053">
    <property type="entry name" value="PRK14485.1"/>
    <property type="match status" value="1"/>
</dbReference>
<comment type="cofactor">
    <cofactor evidence="2">
        <name>Cu(2+)</name>
        <dbReference type="ChEBI" id="CHEBI:29036"/>
    </cofactor>
</comment>
<feature type="transmembrane region" description="Helical" evidence="22">
    <location>
        <begin position="292"/>
        <end position="312"/>
    </location>
</feature>
<dbReference type="Gene3D" id="1.20.210.10">
    <property type="entry name" value="Cytochrome c oxidase-like, subunit I domain"/>
    <property type="match status" value="1"/>
</dbReference>
<sequence>MSNPASSTTTITYDDKSVRQFMFFSILWGLVGMLVGVICATQLSWWQMNGKFLEALTAGAFHADGVSFLTFGRLRPLHTNAVIFAFVGNMIFAGVYYSTQRLCKVRMASDLLTKIHLWGWQLIIVAAAVTLPLGLTQSKEYAELIWPIDIAVALIWVVFAVNFFWTLAKRNEPSLYVALWFYIATIVTVAMLYIVNNLQLPTSFTHSYPIFGGLQDALVQWWYGHNAVAFFLTTPILGIMYYFLPKAANRPVYSYRLSIIHFWSLVFIYIWAGPHHLLNTALPRWLQMLGMLFSLMLWAPSWGGMLNGLLTLRGAWNKLRTDPVIKFFAAGVTFYGMATFEGPLLSIRAVNQLSHYTDWTIGHVHSGALGWNGLMAAGMFYWLAPRLYKTKLWSVALANLHFWVALVGILLYVAAMWTAGVMQGLMLGEVAEGGTTLKYEFVETLKAIQPEYILRSIGGSLFLFGFVLCAVNIWKTARAGQPQDDTVEVAVPEEKMDDMPLPKTIFNDPLSYIILGLVFLCMWFFLPPHGDKVALVLAVLTSIKAITAFKKHKENWISWHERLLHNYLPFTLLVFFAVAIGGAVQIIPSLIVNREKNVEGRLQELYTPLELAGRDVYVSEGCYNCHSQMIRTLLPDVMRYSHAGKTDDYSHLGESLYDHPFQWGSKRTGPDLAHEGGDLVQGAKYMRSGKRDNVWHYNHFMNPRQTSEGSNMPCYPWLFEKKTDIKSLPGKIAIQSKVGVPYPPMSPEEIQDNAKFQAIEIAKSLAAAKVLPPEGAENLSGDELAGYLAEREVVALIAYVQKLGTYRIVEKEGKKEPVPLDPDSYRNVRAAAAGKGETASIAQP</sequence>
<feature type="region of interest" description="Disordered" evidence="21">
    <location>
        <begin position="812"/>
        <end position="844"/>
    </location>
</feature>
<accession>A0ABP9UU01</accession>
<protein>
    <recommendedName>
        <fullName evidence="5">cytochrome-c oxidase</fullName>
        <ecNumber evidence="5">7.1.1.9</ecNumber>
    </recommendedName>
</protein>
<evidence type="ECO:0000256" key="16">
    <source>
        <dbReference type="ARBA" id="ARBA00023008"/>
    </source>
</evidence>
<dbReference type="SUPFAM" id="SSF81442">
    <property type="entry name" value="Cytochrome c oxidase subunit I-like"/>
    <property type="match status" value="1"/>
</dbReference>
<evidence type="ECO:0000256" key="1">
    <source>
        <dbReference type="ARBA" id="ARBA00001970"/>
    </source>
</evidence>
<dbReference type="Pfam" id="PF00115">
    <property type="entry name" value="COX1"/>
    <property type="match status" value="1"/>
</dbReference>
<name>A0ABP9UU01_9BACT</name>
<feature type="transmembrane region" description="Helical" evidence="22">
    <location>
        <begin position="20"/>
        <end position="40"/>
    </location>
</feature>
<dbReference type="SUPFAM" id="SSF46626">
    <property type="entry name" value="Cytochrome c"/>
    <property type="match status" value="1"/>
</dbReference>
<feature type="domain" description="Cytochrome oxidase subunit I profile" evidence="23">
    <location>
        <begin position="21"/>
        <end position="514"/>
    </location>
</feature>
<evidence type="ECO:0000256" key="4">
    <source>
        <dbReference type="ARBA" id="ARBA00004673"/>
    </source>
</evidence>
<comment type="pathway">
    <text evidence="4">Energy metabolism; oxidative phosphorylation.</text>
</comment>
<evidence type="ECO:0000259" key="24">
    <source>
        <dbReference type="PROSITE" id="PS51007"/>
    </source>
</evidence>
<evidence type="ECO:0000256" key="18">
    <source>
        <dbReference type="ARBA" id="ARBA00047816"/>
    </source>
</evidence>
<dbReference type="InterPro" id="IPR023616">
    <property type="entry name" value="Cyt_c_oxase-like_su1_dom"/>
</dbReference>
<comment type="catalytic activity">
    <reaction evidence="18">
        <text>4 Fe(II)-[cytochrome c] + O2 + 8 H(+)(in) = 4 Fe(III)-[cytochrome c] + 2 H2O + 4 H(+)(out)</text>
        <dbReference type="Rhea" id="RHEA:11436"/>
        <dbReference type="Rhea" id="RHEA-COMP:10350"/>
        <dbReference type="Rhea" id="RHEA-COMP:14399"/>
        <dbReference type="ChEBI" id="CHEBI:15377"/>
        <dbReference type="ChEBI" id="CHEBI:15378"/>
        <dbReference type="ChEBI" id="CHEBI:15379"/>
        <dbReference type="ChEBI" id="CHEBI:29033"/>
        <dbReference type="ChEBI" id="CHEBI:29034"/>
        <dbReference type="EC" id="7.1.1.9"/>
    </reaction>
</comment>
<feature type="transmembrane region" description="Helical" evidence="22">
    <location>
        <begin position="570"/>
        <end position="591"/>
    </location>
</feature>
<evidence type="ECO:0000256" key="6">
    <source>
        <dbReference type="ARBA" id="ARBA00022448"/>
    </source>
</evidence>
<keyword evidence="14 22" id="KW-1133">Transmembrane helix</keyword>
<feature type="transmembrane region" description="Helical" evidence="22">
    <location>
        <begin position="117"/>
        <end position="138"/>
    </location>
</feature>
<dbReference type="InterPro" id="IPR003468">
    <property type="entry name" value="Cyt_c_oxidase_monohaem-su/FixO"/>
</dbReference>
<evidence type="ECO:0000256" key="20">
    <source>
        <dbReference type="RuleBase" id="RU000370"/>
    </source>
</evidence>
<dbReference type="PROSITE" id="PS51007">
    <property type="entry name" value="CYTC"/>
    <property type="match status" value="1"/>
</dbReference>
<keyword evidence="8 19" id="KW-0349">Heme</keyword>
<feature type="transmembrane region" description="Helical" evidence="22">
    <location>
        <begin position="144"/>
        <end position="168"/>
    </location>
</feature>
<feature type="domain" description="Cytochrome c" evidence="24">
    <location>
        <begin position="608"/>
        <end position="804"/>
    </location>
</feature>
<evidence type="ECO:0000256" key="21">
    <source>
        <dbReference type="SAM" id="MobiDB-lite"/>
    </source>
</evidence>
<feature type="transmembrane region" description="Helical" evidence="22">
    <location>
        <begin position="452"/>
        <end position="474"/>
    </location>
</feature>
<evidence type="ECO:0000256" key="13">
    <source>
        <dbReference type="ARBA" id="ARBA00022982"/>
    </source>
</evidence>
<keyword evidence="16" id="KW-0186">Copper</keyword>
<keyword evidence="10 20" id="KW-0812">Transmembrane</keyword>
<evidence type="ECO:0000313" key="25">
    <source>
        <dbReference type="EMBL" id="GAA5482824.1"/>
    </source>
</evidence>
<feature type="transmembrane region" description="Helical" evidence="22">
    <location>
        <begin position="175"/>
        <end position="195"/>
    </location>
</feature>
<evidence type="ECO:0000256" key="19">
    <source>
        <dbReference type="PROSITE-ProRule" id="PRU00433"/>
    </source>
</evidence>
<dbReference type="PANTHER" id="PTHR10422:SF29">
    <property type="entry name" value="CYTOCHROME C OXIDASE SUBUNIT 1 HOMOLOG, BACTEROID"/>
    <property type="match status" value="1"/>
</dbReference>
<evidence type="ECO:0000256" key="14">
    <source>
        <dbReference type="ARBA" id="ARBA00022989"/>
    </source>
</evidence>
<evidence type="ECO:0000256" key="10">
    <source>
        <dbReference type="ARBA" id="ARBA00022692"/>
    </source>
</evidence>
<keyword evidence="15 19" id="KW-0408">Iron</keyword>
<proteinExistence type="inferred from homology"/>
<evidence type="ECO:0000256" key="17">
    <source>
        <dbReference type="ARBA" id="ARBA00023136"/>
    </source>
</evidence>
<comment type="caution">
    <text evidence="25">The sequence shown here is derived from an EMBL/GenBank/DDBJ whole genome shotgun (WGS) entry which is preliminary data.</text>
</comment>
<dbReference type="InterPro" id="IPR023615">
    <property type="entry name" value="Cyt_c_Oxase_su1_BS"/>
</dbReference>
<evidence type="ECO:0000256" key="2">
    <source>
        <dbReference type="ARBA" id="ARBA00001973"/>
    </source>
</evidence>
<feature type="transmembrane region" description="Helical" evidence="22">
    <location>
        <begin position="77"/>
        <end position="97"/>
    </location>
</feature>
<feature type="transmembrane region" description="Helical" evidence="22">
    <location>
        <begin position="509"/>
        <end position="526"/>
    </location>
</feature>
<comment type="subcellular location">
    <subcellularLocation>
        <location evidence="3">Cell membrane</location>
        <topology evidence="3">Multi-pass membrane protein</topology>
    </subcellularLocation>
</comment>
<evidence type="ECO:0000256" key="22">
    <source>
        <dbReference type="SAM" id="Phobius"/>
    </source>
</evidence>
<evidence type="ECO:0000256" key="9">
    <source>
        <dbReference type="ARBA" id="ARBA00022660"/>
    </source>
</evidence>
<dbReference type="RefSeq" id="WP_353566953.1">
    <property type="nucleotide sequence ID" value="NZ_BAABRI010000010.1"/>
</dbReference>
<dbReference type="InterPro" id="IPR036927">
    <property type="entry name" value="Cyt_c_oxase-like_su1_sf"/>
</dbReference>
<evidence type="ECO:0000256" key="11">
    <source>
        <dbReference type="ARBA" id="ARBA00022723"/>
    </source>
</evidence>
<dbReference type="Gene3D" id="1.10.760.10">
    <property type="entry name" value="Cytochrome c-like domain"/>
    <property type="match status" value="1"/>
</dbReference>
<feature type="transmembrane region" description="Helical" evidence="22">
    <location>
        <begin position="364"/>
        <end position="384"/>
    </location>
</feature>
<feature type="compositionally biased region" description="Basic and acidic residues" evidence="21">
    <location>
        <begin position="812"/>
        <end position="826"/>
    </location>
</feature>
<evidence type="ECO:0000256" key="15">
    <source>
        <dbReference type="ARBA" id="ARBA00023004"/>
    </source>
</evidence>
<dbReference type="Pfam" id="PF02433">
    <property type="entry name" value="FixO"/>
    <property type="match status" value="1"/>
</dbReference>
<dbReference type="EC" id="7.1.1.9" evidence="5"/>
<evidence type="ECO:0000256" key="8">
    <source>
        <dbReference type="ARBA" id="ARBA00022617"/>
    </source>
</evidence>
<gene>
    <name evidence="25" type="ORF">Hsar01_02048</name>
</gene>
<keyword evidence="26" id="KW-1185">Reference proteome</keyword>
<evidence type="ECO:0000313" key="26">
    <source>
        <dbReference type="Proteomes" id="UP001476282"/>
    </source>
</evidence>
<dbReference type="EMBL" id="BAABRI010000010">
    <property type="protein sequence ID" value="GAA5482824.1"/>
    <property type="molecule type" value="Genomic_DNA"/>
</dbReference>
<evidence type="ECO:0000256" key="3">
    <source>
        <dbReference type="ARBA" id="ARBA00004651"/>
    </source>
</evidence>